<name>A0ABQ6GEG0_9BACL</name>
<dbReference type="RefSeq" id="WP_284238779.1">
    <property type="nucleotide sequence ID" value="NZ_BSSQ01000010.1"/>
</dbReference>
<proteinExistence type="predicted"/>
<protein>
    <submittedName>
        <fullName evidence="1">Uncharacterized protein</fullName>
    </submittedName>
</protein>
<dbReference type="EMBL" id="BSSQ01000010">
    <property type="protein sequence ID" value="GLX68027.1"/>
    <property type="molecule type" value="Genomic_DNA"/>
</dbReference>
<reference evidence="1 2" key="1">
    <citation type="submission" date="2023-03" db="EMBL/GenBank/DDBJ databases">
        <title>Draft genome sequence of the bacteria which degrade cell wall of Tricholomamatutake.</title>
        <authorList>
            <person name="Konishi Y."/>
            <person name="Fukuta Y."/>
            <person name="Shirasaka N."/>
        </authorList>
    </citation>
    <scope>NUCLEOTIDE SEQUENCE [LARGE SCALE GENOMIC DNA]</scope>
    <source>
        <strain evidence="2">mu1</strain>
    </source>
</reference>
<evidence type="ECO:0000313" key="1">
    <source>
        <dbReference type="EMBL" id="GLX68027.1"/>
    </source>
</evidence>
<evidence type="ECO:0000313" key="2">
    <source>
        <dbReference type="Proteomes" id="UP001157114"/>
    </source>
</evidence>
<gene>
    <name evidence="1" type="ORF">MU1_23720</name>
</gene>
<comment type="caution">
    <text evidence="1">The sequence shown here is derived from an EMBL/GenBank/DDBJ whole genome shotgun (WGS) entry which is preliminary data.</text>
</comment>
<accession>A0ABQ6GEG0</accession>
<keyword evidence="2" id="KW-1185">Reference proteome</keyword>
<organism evidence="1 2">
    <name type="scientific">Paenibacillus glycanilyticus</name>
    <dbReference type="NCBI Taxonomy" id="126569"/>
    <lineage>
        <taxon>Bacteria</taxon>
        <taxon>Bacillati</taxon>
        <taxon>Bacillota</taxon>
        <taxon>Bacilli</taxon>
        <taxon>Bacillales</taxon>
        <taxon>Paenibacillaceae</taxon>
        <taxon>Paenibacillus</taxon>
    </lineage>
</organism>
<sequence length="43" mass="4550">MRTGTVSGATAFARGEIIQSDGDVVHPVILDARVHVYAIIAEI</sequence>
<dbReference type="Proteomes" id="UP001157114">
    <property type="component" value="Unassembled WGS sequence"/>
</dbReference>